<evidence type="ECO:0000313" key="1">
    <source>
        <dbReference type="EMBL" id="GAA4465397.1"/>
    </source>
</evidence>
<keyword evidence="2" id="KW-1185">Reference proteome</keyword>
<comment type="caution">
    <text evidence="1">The sequence shown here is derived from an EMBL/GenBank/DDBJ whole genome shotgun (WGS) entry which is preliminary data.</text>
</comment>
<organism evidence="1 2">
    <name type="scientific">Novipirellula rosea</name>
    <dbReference type="NCBI Taxonomy" id="1031540"/>
    <lineage>
        <taxon>Bacteria</taxon>
        <taxon>Pseudomonadati</taxon>
        <taxon>Planctomycetota</taxon>
        <taxon>Planctomycetia</taxon>
        <taxon>Pirellulales</taxon>
        <taxon>Pirellulaceae</taxon>
        <taxon>Novipirellula</taxon>
    </lineage>
</organism>
<dbReference type="Proteomes" id="UP001500840">
    <property type="component" value="Unassembled WGS sequence"/>
</dbReference>
<reference evidence="2" key="1">
    <citation type="journal article" date="2019" name="Int. J. Syst. Evol. Microbiol.">
        <title>The Global Catalogue of Microorganisms (GCM) 10K type strain sequencing project: providing services to taxonomists for standard genome sequencing and annotation.</title>
        <authorList>
            <consortium name="The Broad Institute Genomics Platform"/>
            <consortium name="The Broad Institute Genome Sequencing Center for Infectious Disease"/>
            <person name="Wu L."/>
            <person name="Ma J."/>
        </authorList>
    </citation>
    <scope>NUCLEOTIDE SEQUENCE [LARGE SCALE GENOMIC DNA]</scope>
    <source>
        <strain evidence="2">JCM 17759</strain>
    </source>
</reference>
<evidence type="ECO:0000313" key="2">
    <source>
        <dbReference type="Proteomes" id="UP001500840"/>
    </source>
</evidence>
<sequence>MDQMDIVNRSDMQLAEKAARERWEMSDDQRSNVVSQLVAIIADPSAKNREKIAASRALAAFDRLNVDEKPKTRTNVNLNLELSERKKDLRRRIEGLTGSDDDQGS</sequence>
<accession>A0ABP8NHF0</accession>
<dbReference type="EMBL" id="BAABGA010000074">
    <property type="protein sequence ID" value="GAA4465397.1"/>
    <property type="molecule type" value="Genomic_DNA"/>
</dbReference>
<proteinExistence type="predicted"/>
<protein>
    <submittedName>
        <fullName evidence="1">Uncharacterized protein</fullName>
    </submittedName>
</protein>
<gene>
    <name evidence="1" type="ORF">GCM10023156_53100</name>
</gene>
<name>A0ABP8NHF0_9BACT</name>